<name>A0A6J4TFT0_9BACT</name>
<proteinExistence type="predicted"/>
<accession>A0A6J4TFT0</accession>
<organism evidence="2">
    <name type="scientific">uncultured Thermomicrobiales bacterium</name>
    <dbReference type="NCBI Taxonomy" id="1645740"/>
    <lineage>
        <taxon>Bacteria</taxon>
        <taxon>Pseudomonadati</taxon>
        <taxon>Thermomicrobiota</taxon>
        <taxon>Thermomicrobia</taxon>
        <taxon>Thermomicrobiales</taxon>
        <taxon>environmental samples</taxon>
    </lineage>
</organism>
<gene>
    <name evidence="2" type="ORF">AVDCRST_MAG73-198</name>
</gene>
<feature type="region of interest" description="Disordered" evidence="1">
    <location>
        <begin position="1"/>
        <end position="23"/>
    </location>
</feature>
<sequence>MSRATFLGDDVPPAEGRGVTQRRRTAMETAKRIALALTLASALGASMVGDVSAGKEDGQAQREARSQAGG</sequence>
<dbReference type="EMBL" id="CADCWE010000015">
    <property type="protein sequence ID" value="CAA9522227.1"/>
    <property type="molecule type" value="Genomic_DNA"/>
</dbReference>
<feature type="compositionally biased region" description="Basic and acidic residues" evidence="1">
    <location>
        <begin position="53"/>
        <end position="70"/>
    </location>
</feature>
<reference evidence="2" key="1">
    <citation type="submission" date="2020-02" db="EMBL/GenBank/DDBJ databases">
        <authorList>
            <person name="Meier V. D."/>
        </authorList>
    </citation>
    <scope>NUCLEOTIDE SEQUENCE</scope>
    <source>
        <strain evidence="2">AVDCRST_MAG73</strain>
    </source>
</reference>
<feature type="region of interest" description="Disordered" evidence="1">
    <location>
        <begin position="51"/>
        <end position="70"/>
    </location>
</feature>
<protein>
    <submittedName>
        <fullName evidence="2">Uncharacterized protein</fullName>
    </submittedName>
</protein>
<feature type="non-terminal residue" evidence="2">
    <location>
        <position position="70"/>
    </location>
</feature>
<evidence type="ECO:0000256" key="1">
    <source>
        <dbReference type="SAM" id="MobiDB-lite"/>
    </source>
</evidence>
<evidence type="ECO:0000313" key="2">
    <source>
        <dbReference type="EMBL" id="CAA9522227.1"/>
    </source>
</evidence>
<dbReference type="AlphaFoldDB" id="A0A6J4TFT0"/>